<organism evidence="2 3">
    <name type="scientific">Trametes pubescens</name>
    <name type="common">White-rot fungus</name>
    <dbReference type="NCBI Taxonomy" id="154538"/>
    <lineage>
        <taxon>Eukaryota</taxon>
        <taxon>Fungi</taxon>
        <taxon>Dikarya</taxon>
        <taxon>Basidiomycota</taxon>
        <taxon>Agaricomycotina</taxon>
        <taxon>Agaricomycetes</taxon>
        <taxon>Polyporales</taxon>
        <taxon>Polyporaceae</taxon>
        <taxon>Trametes</taxon>
    </lineage>
</organism>
<dbReference type="AlphaFoldDB" id="A0A1M2VQR9"/>
<dbReference type="PANTHER" id="PTHR45458">
    <property type="entry name" value="SHORT-CHAIN DEHYDROGENASE/REDUCTASE SDR"/>
    <property type="match status" value="1"/>
</dbReference>
<dbReference type="PANTHER" id="PTHR45458:SF1">
    <property type="entry name" value="SHORT CHAIN DEHYDROGENASE"/>
    <property type="match status" value="1"/>
</dbReference>
<dbReference type="SUPFAM" id="SSF51735">
    <property type="entry name" value="NAD(P)-binding Rossmann-fold domains"/>
    <property type="match status" value="1"/>
</dbReference>
<dbReference type="GO" id="GO:0016616">
    <property type="term" value="F:oxidoreductase activity, acting on the CH-OH group of donors, NAD or NADP as acceptor"/>
    <property type="evidence" value="ECO:0007669"/>
    <property type="project" value="TreeGrafter"/>
</dbReference>
<dbReference type="Gene3D" id="3.40.50.720">
    <property type="entry name" value="NAD(P)-binding Rossmann-like Domain"/>
    <property type="match status" value="1"/>
</dbReference>
<sequence>MSSSTSQNTWLITGASRGIGLELVRQLLESPANLVVAACRTPEKATALSGLKSSAKGSLHVIKLEVTDFDSMRAVPKALEPILGGSGLDYLVNNAGILKPDTPLTLDPEVLLETLRTNTVGPALLTQVCVPFLDKGKTKKIINITSTLGSIASADAFGPGAVASYSMSKTALNMLTYKLKLERPDLVAITLCPGWVKTDLGGEGALLEPKESIAGIIKVATSTTAADSGKFLRYNGEVVPW</sequence>
<keyword evidence="3" id="KW-1185">Reference proteome</keyword>
<dbReference type="Proteomes" id="UP000184267">
    <property type="component" value="Unassembled WGS sequence"/>
</dbReference>
<dbReference type="CDD" id="cd05325">
    <property type="entry name" value="carb_red_sniffer_like_SDR_c"/>
    <property type="match status" value="1"/>
</dbReference>
<evidence type="ECO:0000313" key="3">
    <source>
        <dbReference type="Proteomes" id="UP000184267"/>
    </source>
</evidence>
<evidence type="ECO:0000256" key="1">
    <source>
        <dbReference type="RuleBase" id="RU000363"/>
    </source>
</evidence>
<dbReference type="OrthoDB" id="7289984at2759"/>
<gene>
    <name evidence="2" type="ORF">TRAPUB_13557</name>
</gene>
<evidence type="ECO:0008006" key="4">
    <source>
        <dbReference type="Google" id="ProtNLM"/>
    </source>
</evidence>
<dbReference type="InterPro" id="IPR052184">
    <property type="entry name" value="SDR_enzymes"/>
</dbReference>
<dbReference type="Pfam" id="PF00106">
    <property type="entry name" value="adh_short"/>
    <property type="match status" value="1"/>
</dbReference>
<reference evidence="2 3" key="1">
    <citation type="submission" date="2016-10" db="EMBL/GenBank/DDBJ databases">
        <title>Genome sequence of the basidiomycete white-rot fungus Trametes pubescens.</title>
        <authorList>
            <person name="Makela M.R."/>
            <person name="Granchi Z."/>
            <person name="Peng M."/>
            <person name="De Vries R.P."/>
            <person name="Grigoriev I."/>
            <person name="Riley R."/>
            <person name="Hilden K."/>
        </authorList>
    </citation>
    <scope>NUCLEOTIDE SEQUENCE [LARGE SCALE GENOMIC DNA]</scope>
    <source>
        <strain evidence="2 3">FBCC735</strain>
    </source>
</reference>
<evidence type="ECO:0000313" key="2">
    <source>
        <dbReference type="EMBL" id="OJT09959.1"/>
    </source>
</evidence>
<dbReference type="InterPro" id="IPR036291">
    <property type="entry name" value="NAD(P)-bd_dom_sf"/>
</dbReference>
<dbReference type="PRINTS" id="PR00080">
    <property type="entry name" value="SDRFAMILY"/>
</dbReference>
<accession>A0A1M2VQR9</accession>
<name>A0A1M2VQR9_TRAPU</name>
<dbReference type="InterPro" id="IPR002347">
    <property type="entry name" value="SDR_fam"/>
</dbReference>
<protein>
    <recommendedName>
        <fullName evidence="4">C-factor</fullName>
    </recommendedName>
</protein>
<comment type="similarity">
    <text evidence="1">Belongs to the short-chain dehydrogenases/reductases (SDR) family.</text>
</comment>
<dbReference type="EMBL" id="MNAD01000858">
    <property type="protein sequence ID" value="OJT09959.1"/>
    <property type="molecule type" value="Genomic_DNA"/>
</dbReference>
<comment type="caution">
    <text evidence="2">The sequence shown here is derived from an EMBL/GenBank/DDBJ whole genome shotgun (WGS) entry which is preliminary data.</text>
</comment>
<dbReference type="PRINTS" id="PR00081">
    <property type="entry name" value="GDHRDH"/>
</dbReference>
<proteinExistence type="inferred from homology"/>
<dbReference type="OMA" id="EHYTKAG"/>